<evidence type="ECO:0000256" key="4">
    <source>
        <dbReference type="ARBA" id="ARBA00022448"/>
    </source>
</evidence>
<protein>
    <recommendedName>
        <fullName evidence="3">Spermidine export protein MdtI</fullName>
    </recommendedName>
</protein>
<keyword evidence="8 11" id="KW-1133">Transmembrane helix</keyword>
<proteinExistence type="inferred from homology"/>
<dbReference type="Proteomes" id="UP000319523">
    <property type="component" value="Unassembled WGS sequence"/>
</dbReference>
<dbReference type="GO" id="GO:1903711">
    <property type="term" value="P:spermidine transmembrane transport"/>
    <property type="evidence" value="ECO:0007669"/>
    <property type="project" value="TreeGrafter"/>
</dbReference>
<keyword evidence="7 10" id="KW-0812">Transmembrane</keyword>
<dbReference type="GO" id="GO:0015297">
    <property type="term" value="F:antiporter activity"/>
    <property type="evidence" value="ECO:0007669"/>
    <property type="project" value="TreeGrafter"/>
</dbReference>
<dbReference type="Pfam" id="PF00893">
    <property type="entry name" value="Multi_Drug_Res"/>
    <property type="match status" value="1"/>
</dbReference>
<evidence type="ECO:0000256" key="8">
    <source>
        <dbReference type="ARBA" id="ARBA00022989"/>
    </source>
</evidence>
<evidence type="ECO:0000256" key="11">
    <source>
        <dbReference type="SAM" id="Phobius"/>
    </source>
</evidence>
<feature type="transmembrane region" description="Helical" evidence="11">
    <location>
        <begin position="6"/>
        <end position="26"/>
    </location>
</feature>
<comment type="subcellular location">
    <subcellularLocation>
        <location evidence="1">Cell inner membrane</location>
        <topology evidence="1">Multi-pass membrane protein</topology>
    </subcellularLocation>
    <subcellularLocation>
        <location evidence="10">Cell membrane</location>
        <topology evidence="10">Multi-pass membrane protein</topology>
    </subcellularLocation>
</comment>
<dbReference type="Gene3D" id="1.10.3730.20">
    <property type="match status" value="1"/>
</dbReference>
<evidence type="ECO:0000256" key="9">
    <source>
        <dbReference type="ARBA" id="ARBA00023136"/>
    </source>
</evidence>
<evidence type="ECO:0000256" key="7">
    <source>
        <dbReference type="ARBA" id="ARBA00022692"/>
    </source>
</evidence>
<evidence type="ECO:0000256" key="1">
    <source>
        <dbReference type="ARBA" id="ARBA00004429"/>
    </source>
</evidence>
<keyword evidence="5" id="KW-1003">Cell membrane</keyword>
<dbReference type="InterPro" id="IPR000390">
    <property type="entry name" value="Small_drug/metabolite_transptr"/>
</dbReference>
<evidence type="ECO:0000313" key="13">
    <source>
        <dbReference type="Proteomes" id="UP000319523"/>
    </source>
</evidence>
<dbReference type="GO" id="GO:1990961">
    <property type="term" value="P:xenobiotic detoxification by transmembrane export across the plasma membrane"/>
    <property type="evidence" value="ECO:0007669"/>
    <property type="project" value="UniProtKB-ARBA"/>
</dbReference>
<reference evidence="12 13" key="1">
    <citation type="submission" date="2019-06" db="EMBL/GenBank/DDBJ databases">
        <authorList>
            <person name="Yang Y."/>
        </authorList>
    </citation>
    <scope>NUCLEOTIDE SEQUENCE [LARGE SCALE GENOMIC DNA]</scope>
    <source>
        <strain evidence="12 13">BIT-26</strain>
    </source>
</reference>
<sequence>MQPLNIWHIAFLILAVVLEIAANIFLKYSDGFRKKLPGVLSLLLVMGAFSALGQAVKGIDLAVAYALWGGFGVIATLAAGWALFGQRLRPRGWAGLLLLLIGMVMIKLA</sequence>
<comment type="caution">
    <text evidence="12">The sequence shown here is derived from an EMBL/GenBank/DDBJ whole genome shotgun (WGS) entry which is preliminary data.</text>
</comment>
<feature type="transmembrane region" description="Helical" evidence="11">
    <location>
        <begin position="38"/>
        <end position="56"/>
    </location>
</feature>
<dbReference type="InterPro" id="IPR045324">
    <property type="entry name" value="Small_multidrug_res"/>
</dbReference>
<dbReference type="RefSeq" id="WP_141175622.1">
    <property type="nucleotide sequence ID" value="NZ_JBHUFX010000011.1"/>
</dbReference>
<dbReference type="GO" id="GO:0015199">
    <property type="term" value="F:amino-acid betaine transmembrane transporter activity"/>
    <property type="evidence" value="ECO:0007669"/>
    <property type="project" value="TreeGrafter"/>
</dbReference>
<dbReference type="GO" id="GO:0031460">
    <property type="term" value="P:glycine betaine transport"/>
    <property type="evidence" value="ECO:0007669"/>
    <property type="project" value="TreeGrafter"/>
</dbReference>
<keyword evidence="13" id="KW-1185">Reference proteome</keyword>
<evidence type="ECO:0000256" key="10">
    <source>
        <dbReference type="RuleBase" id="RU003942"/>
    </source>
</evidence>
<comment type="subunit">
    <text evidence="2">Forms a complex with MdtJ.</text>
</comment>
<gene>
    <name evidence="12" type="primary">mdtI</name>
    <name evidence="12" type="ORF">FKM52_07660</name>
</gene>
<comment type="similarity">
    <text evidence="10">Belongs to the drug/metabolite transporter (DMT) superfamily. Small multidrug resistance (SMR) (TC 2.A.7.1) family.</text>
</comment>
<dbReference type="NCBIfam" id="NF007934">
    <property type="entry name" value="PRK10650.1"/>
    <property type="match status" value="1"/>
</dbReference>
<keyword evidence="4" id="KW-0813">Transport</keyword>
<evidence type="ECO:0000313" key="12">
    <source>
        <dbReference type="EMBL" id="TPW42650.1"/>
    </source>
</evidence>
<dbReference type="PANTHER" id="PTHR30561">
    <property type="entry name" value="SMR FAMILY PROTON-DEPENDENT DRUG EFFLUX TRANSPORTER SUGE"/>
    <property type="match status" value="1"/>
</dbReference>
<feature type="transmembrane region" description="Helical" evidence="11">
    <location>
        <begin position="62"/>
        <end position="84"/>
    </location>
</feature>
<organism evidence="12 13">
    <name type="scientific">Mixta tenebrionis</name>
    <dbReference type="NCBI Taxonomy" id="2562439"/>
    <lineage>
        <taxon>Bacteria</taxon>
        <taxon>Pseudomonadati</taxon>
        <taxon>Pseudomonadota</taxon>
        <taxon>Gammaproteobacteria</taxon>
        <taxon>Enterobacterales</taxon>
        <taxon>Erwiniaceae</taxon>
        <taxon>Mixta</taxon>
    </lineage>
</organism>
<evidence type="ECO:0000256" key="5">
    <source>
        <dbReference type="ARBA" id="ARBA00022475"/>
    </source>
</evidence>
<dbReference type="PANTHER" id="PTHR30561:SF6">
    <property type="entry name" value="SPERMIDINE EXPORT PROTEIN MDTI"/>
    <property type="match status" value="1"/>
</dbReference>
<dbReference type="GO" id="GO:0005886">
    <property type="term" value="C:plasma membrane"/>
    <property type="evidence" value="ECO:0007669"/>
    <property type="project" value="UniProtKB-SubCell"/>
</dbReference>
<dbReference type="FunFam" id="1.10.3730.20:FF:000001">
    <property type="entry name" value="Quaternary ammonium compound resistance transporter SugE"/>
    <property type="match status" value="1"/>
</dbReference>
<name>A0A506VBN4_9GAMM</name>
<accession>A0A506VBN4</accession>
<dbReference type="AlphaFoldDB" id="A0A506VBN4"/>
<dbReference type="GO" id="GO:0015220">
    <property type="term" value="F:choline transmembrane transporter activity"/>
    <property type="evidence" value="ECO:0007669"/>
    <property type="project" value="TreeGrafter"/>
</dbReference>
<evidence type="ECO:0000256" key="6">
    <source>
        <dbReference type="ARBA" id="ARBA00022519"/>
    </source>
</evidence>
<dbReference type="SUPFAM" id="SSF103481">
    <property type="entry name" value="Multidrug resistance efflux transporter EmrE"/>
    <property type="match status" value="1"/>
</dbReference>
<dbReference type="EMBL" id="VHQI01000004">
    <property type="protein sequence ID" value="TPW42650.1"/>
    <property type="molecule type" value="Genomic_DNA"/>
</dbReference>
<evidence type="ECO:0000256" key="3">
    <source>
        <dbReference type="ARBA" id="ARBA00021114"/>
    </source>
</evidence>
<keyword evidence="9 11" id="KW-0472">Membrane</keyword>
<dbReference type="InterPro" id="IPR037185">
    <property type="entry name" value="EmrE-like"/>
</dbReference>
<evidence type="ECO:0000256" key="2">
    <source>
        <dbReference type="ARBA" id="ARBA00011359"/>
    </source>
</evidence>
<feature type="transmembrane region" description="Helical" evidence="11">
    <location>
        <begin position="91"/>
        <end position="108"/>
    </location>
</feature>
<dbReference type="OrthoDB" id="71834at2"/>
<keyword evidence="6" id="KW-0997">Cell inner membrane</keyword>